<reference evidence="1" key="1">
    <citation type="submission" date="2009-10" db="EMBL/GenBank/DDBJ databases">
        <title>Diversity of trophic interactions inside an arsenic-rich microbial ecosystem.</title>
        <authorList>
            <person name="Bertin P.N."/>
            <person name="Heinrich-Salmeron A."/>
            <person name="Pelletier E."/>
            <person name="Goulhen-Chollet F."/>
            <person name="Arsene-Ploetze F."/>
            <person name="Gallien S."/>
            <person name="Calteau A."/>
            <person name="Vallenet D."/>
            <person name="Casiot C."/>
            <person name="Chane-Woon-Ming B."/>
            <person name="Giloteaux L."/>
            <person name="Barakat M."/>
            <person name="Bonnefoy V."/>
            <person name="Bruneel O."/>
            <person name="Chandler M."/>
            <person name="Cleiss J."/>
            <person name="Duran R."/>
            <person name="Elbaz-Poulichet F."/>
            <person name="Fonknechten N."/>
            <person name="Lauga B."/>
            <person name="Mornico D."/>
            <person name="Ortet P."/>
            <person name="Schaeffer C."/>
            <person name="Siguier P."/>
            <person name="Alexander Thil Smith A."/>
            <person name="Van Dorsselaer A."/>
            <person name="Weissenbach J."/>
            <person name="Medigue C."/>
            <person name="Le Paslier D."/>
        </authorList>
    </citation>
    <scope>NUCLEOTIDE SEQUENCE</scope>
</reference>
<dbReference type="EMBL" id="CABN01000007">
    <property type="protein sequence ID" value="CBH99380.1"/>
    <property type="molecule type" value="Genomic_DNA"/>
</dbReference>
<organism evidence="1">
    <name type="scientific">mine drainage metagenome</name>
    <dbReference type="NCBI Taxonomy" id="410659"/>
    <lineage>
        <taxon>unclassified sequences</taxon>
        <taxon>metagenomes</taxon>
        <taxon>ecological metagenomes</taxon>
    </lineage>
</organism>
<dbReference type="AlphaFoldDB" id="E6PWS2"/>
<accession>E6PWS2</accession>
<comment type="caution">
    <text evidence="1">The sequence shown here is derived from an EMBL/GenBank/DDBJ whole genome shotgun (WGS) entry which is preliminary data.</text>
</comment>
<gene>
    <name evidence="1" type="ORF">CARN3_0291</name>
</gene>
<proteinExistence type="predicted"/>
<name>E6PWS2_9ZZZZ</name>
<sequence length="313" mass="33946">MLWIVVAVLTLIALAVFLRFKAPPEAARLLPESDGIFYINLQPLRAILHPRLKPVLRAPEYQQFLDATGFDWEQDLDQAAIALHRMPNPDGPNGPVAYSMVLVGKLDGRRIAAWLDQHASARESYAGHTIYSLPSQGRTVRIAQIGYDTIAISNTPTPEQIHSILDRHRTAALPFAGSTLLAQHYSEIPLLSVAWGMGQIGLPFTESGAIHVFGLALPLEPDTTFLASLRWAGSLKLRMVEIAPTPTVAQSQAASLSLLLTLARGATASLAPTPANRALQQLLQATTITQQRARVTTNATLPATLPLDLLNSQ</sequence>
<evidence type="ECO:0000313" key="1">
    <source>
        <dbReference type="EMBL" id="CBH99380.1"/>
    </source>
</evidence>
<protein>
    <submittedName>
        <fullName evidence="1">Uncharacterized protein</fullName>
    </submittedName>
</protein>